<proteinExistence type="predicted"/>
<dbReference type="Gene3D" id="3.30.70.2000">
    <property type="match status" value="1"/>
</dbReference>
<dbReference type="Proteomes" id="UP000694420">
    <property type="component" value="Unplaced"/>
</dbReference>
<feature type="transmembrane region" description="Helical" evidence="1">
    <location>
        <begin position="46"/>
        <end position="63"/>
    </location>
</feature>
<dbReference type="AlphaFoldDB" id="A0A8C6ZQQ9"/>
<evidence type="ECO:0000313" key="2">
    <source>
        <dbReference type="Ensembl" id="ENSNPEP00000017203.1"/>
    </source>
</evidence>
<dbReference type="PANTHER" id="PTHR14958:SF12">
    <property type="entry name" value="BTB_POZ DOMAIN-CONTAINING PROTEIN KCTD5"/>
    <property type="match status" value="1"/>
</dbReference>
<keyword evidence="1" id="KW-0472">Membrane</keyword>
<sequence length="149" mass="16767">MWHRVASRRVLKTSRVGDSTTSLGSLFQGSGTLTVEKFFLTWRRNFLCFSLWPLPLVLSLATSENSLSPSSLHSPFLNLYILIISPLSRVFVLMSIIDRNYSIIGSSYNYGNEDQAEFLCVVSKELHNTPYGTTSEPSEKAKVSYSTME</sequence>
<dbReference type="Ensembl" id="ENSNPET00000017628.1">
    <property type="protein sequence ID" value="ENSNPEP00000017203.1"/>
    <property type="gene ID" value="ENSNPEG00000012811.1"/>
</dbReference>
<protein>
    <submittedName>
        <fullName evidence="2">Uncharacterized protein</fullName>
    </submittedName>
</protein>
<accession>A0A8C6ZQQ9</accession>
<feature type="transmembrane region" description="Helical" evidence="1">
    <location>
        <begin position="75"/>
        <end position="97"/>
    </location>
</feature>
<organism evidence="2 3">
    <name type="scientific">Nothoprocta perdicaria</name>
    <name type="common">Chilean tinamou</name>
    <name type="synonym">Crypturus perdicarius</name>
    <dbReference type="NCBI Taxonomy" id="30464"/>
    <lineage>
        <taxon>Eukaryota</taxon>
        <taxon>Metazoa</taxon>
        <taxon>Chordata</taxon>
        <taxon>Craniata</taxon>
        <taxon>Vertebrata</taxon>
        <taxon>Euteleostomi</taxon>
        <taxon>Archelosauria</taxon>
        <taxon>Archosauria</taxon>
        <taxon>Dinosauria</taxon>
        <taxon>Saurischia</taxon>
        <taxon>Theropoda</taxon>
        <taxon>Coelurosauria</taxon>
        <taxon>Aves</taxon>
        <taxon>Palaeognathae</taxon>
        <taxon>Tinamiformes</taxon>
        <taxon>Tinamidae</taxon>
        <taxon>Nothoprocta</taxon>
    </lineage>
</organism>
<keyword evidence="1" id="KW-1133">Transmembrane helix</keyword>
<dbReference type="GO" id="GO:0005737">
    <property type="term" value="C:cytoplasm"/>
    <property type="evidence" value="ECO:0007669"/>
    <property type="project" value="TreeGrafter"/>
</dbReference>
<dbReference type="GO" id="GO:0043161">
    <property type="term" value="P:proteasome-mediated ubiquitin-dependent protein catabolic process"/>
    <property type="evidence" value="ECO:0007669"/>
    <property type="project" value="TreeGrafter"/>
</dbReference>
<dbReference type="PANTHER" id="PTHR14958">
    <property type="entry name" value="POTASSIUM CHANNEL TETRAMERISATION DOMAIN CONTAINING PROTEIN"/>
    <property type="match status" value="1"/>
</dbReference>
<evidence type="ECO:0000313" key="3">
    <source>
        <dbReference type="Proteomes" id="UP000694420"/>
    </source>
</evidence>
<keyword evidence="1" id="KW-0812">Transmembrane</keyword>
<keyword evidence="3" id="KW-1185">Reference proteome</keyword>
<name>A0A8C6ZQQ9_NOTPE</name>
<dbReference type="GO" id="GO:0097602">
    <property type="term" value="F:cullin family protein binding"/>
    <property type="evidence" value="ECO:0007669"/>
    <property type="project" value="TreeGrafter"/>
</dbReference>
<evidence type="ECO:0000256" key="1">
    <source>
        <dbReference type="SAM" id="Phobius"/>
    </source>
</evidence>
<dbReference type="GO" id="GO:0031463">
    <property type="term" value="C:Cul3-RING ubiquitin ligase complex"/>
    <property type="evidence" value="ECO:0007669"/>
    <property type="project" value="TreeGrafter"/>
</dbReference>
<reference evidence="2" key="2">
    <citation type="submission" date="2025-09" db="UniProtKB">
        <authorList>
            <consortium name="Ensembl"/>
        </authorList>
    </citation>
    <scope>IDENTIFICATION</scope>
</reference>
<reference evidence="2" key="1">
    <citation type="submission" date="2025-08" db="UniProtKB">
        <authorList>
            <consortium name="Ensembl"/>
        </authorList>
    </citation>
    <scope>IDENTIFICATION</scope>
</reference>